<proteinExistence type="predicted"/>
<reference evidence="1 2" key="1">
    <citation type="submission" date="2019-10" db="EMBL/GenBank/DDBJ databases">
        <title>Taxonomy of Antarctic Massilia spp.: description of Massilia rubra sp. nov., Massilia aquatica sp. nov., Massilia mucilaginosa sp. nov., Massilia frigida sp. nov. isolated from streams, lakes and regoliths.</title>
        <authorList>
            <person name="Holochova P."/>
            <person name="Sedlacek I."/>
            <person name="Kralova S."/>
            <person name="Maslanova I."/>
            <person name="Busse H.-J."/>
            <person name="Stankova E."/>
            <person name="Vrbovska V."/>
            <person name="Kovarovic V."/>
            <person name="Bartak M."/>
            <person name="Svec P."/>
            <person name="Pantucek R."/>
        </authorList>
    </citation>
    <scope>NUCLEOTIDE SEQUENCE [LARGE SCALE GENOMIC DNA]</scope>
    <source>
        <strain evidence="1 2">CCM 8694</strain>
    </source>
</reference>
<evidence type="ECO:0000313" key="2">
    <source>
        <dbReference type="Proteomes" id="UP000610594"/>
    </source>
</evidence>
<organism evidence="1 2">
    <name type="scientific">Massilia genomosp. 1</name>
    <dbReference type="NCBI Taxonomy" id="2609280"/>
    <lineage>
        <taxon>Bacteria</taxon>
        <taxon>Pseudomonadati</taxon>
        <taxon>Pseudomonadota</taxon>
        <taxon>Betaproteobacteria</taxon>
        <taxon>Burkholderiales</taxon>
        <taxon>Oxalobacteraceae</taxon>
        <taxon>Telluria group</taxon>
        <taxon>Massilia</taxon>
    </lineage>
</organism>
<protein>
    <submittedName>
        <fullName evidence="1">Uncharacterized protein</fullName>
    </submittedName>
</protein>
<accession>A0ABX0MIK3</accession>
<evidence type="ECO:0000313" key="1">
    <source>
        <dbReference type="EMBL" id="NHZ62618.1"/>
    </source>
</evidence>
<dbReference type="Proteomes" id="UP000610594">
    <property type="component" value="Unassembled WGS sequence"/>
</dbReference>
<name>A0ABX0MIK3_9BURK</name>
<sequence>MSKKTNVEPLLDTAAPLPAPELVRVRVLALCEHGNCNDVVEIDAALVTELEGVVDADPAAVAYAESLKKA</sequence>
<dbReference type="EMBL" id="WHJF01000020">
    <property type="protein sequence ID" value="NHZ62618.1"/>
    <property type="molecule type" value="Genomic_DNA"/>
</dbReference>
<dbReference type="RefSeq" id="WP_167236787.1">
    <property type="nucleotide sequence ID" value="NZ_WHJF01000020.1"/>
</dbReference>
<comment type="caution">
    <text evidence="1">The sequence shown here is derived from an EMBL/GenBank/DDBJ whole genome shotgun (WGS) entry which is preliminary data.</text>
</comment>
<gene>
    <name evidence="1" type="ORF">F1735_09900</name>
</gene>
<keyword evidence="2" id="KW-1185">Reference proteome</keyword>